<dbReference type="Proteomes" id="UP001174209">
    <property type="component" value="Unassembled WGS sequence"/>
</dbReference>
<evidence type="ECO:0000313" key="1">
    <source>
        <dbReference type="EMBL" id="MDN4611463.1"/>
    </source>
</evidence>
<name>A0ABT8K1Z7_9MICC</name>
<dbReference type="RefSeq" id="WP_301227449.1">
    <property type="nucleotide sequence ID" value="NZ_JAROCG010000001.1"/>
</dbReference>
<keyword evidence="2" id="KW-1185">Reference proteome</keyword>
<evidence type="ECO:0008006" key="3">
    <source>
        <dbReference type="Google" id="ProtNLM"/>
    </source>
</evidence>
<organism evidence="1 2">
    <name type="scientific">Arthrobacter burdickii</name>
    <dbReference type="NCBI Taxonomy" id="3035920"/>
    <lineage>
        <taxon>Bacteria</taxon>
        <taxon>Bacillati</taxon>
        <taxon>Actinomycetota</taxon>
        <taxon>Actinomycetes</taxon>
        <taxon>Micrococcales</taxon>
        <taxon>Micrococcaceae</taxon>
        <taxon>Arthrobacter</taxon>
    </lineage>
</organism>
<reference evidence="1" key="1">
    <citation type="submission" date="2023-06" db="EMBL/GenBank/DDBJ databases">
        <title>MT1 and MT2 Draft Genomes of Novel Species.</title>
        <authorList>
            <person name="Venkateswaran K."/>
        </authorList>
    </citation>
    <scope>NUCLEOTIDE SEQUENCE</scope>
    <source>
        <strain evidence="1">IIF3SC-B10</strain>
    </source>
</reference>
<comment type="caution">
    <text evidence="1">The sequence shown here is derived from an EMBL/GenBank/DDBJ whole genome shotgun (WGS) entry which is preliminary data.</text>
</comment>
<accession>A0ABT8K1Z7</accession>
<evidence type="ECO:0000313" key="2">
    <source>
        <dbReference type="Proteomes" id="UP001174209"/>
    </source>
</evidence>
<protein>
    <recommendedName>
        <fullName evidence="3">Secreted protein</fullName>
    </recommendedName>
</protein>
<proteinExistence type="predicted"/>
<dbReference type="EMBL" id="JAROCG010000001">
    <property type="protein sequence ID" value="MDN4611463.1"/>
    <property type="molecule type" value="Genomic_DNA"/>
</dbReference>
<gene>
    <name evidence="1" type="ORF">P5G52_11380</name>
</gene>
<sequence>MKRTLLISGVLATVVSVFGLSGVSSSELDLPGLNQRIDSIDARTTNNEQDIVKLQESTGTAPAVHVVVPVVKTTAAPTADTIAPQPVAAEPAPATQAPTAVPTPCVAPVISKAPGTSIEVIGGGCR</sequence>